<gene>
    <name evidence="1" type="ORF">CEXT_328731</name>
</gene>
<dbReference type="Proteomes" id="UP001054945">
    <property type="component" value="Unassembled WGS sequence"/>
</dbReference>
<accession>A0AAV4SF11</accession>
<sequence length="146" mass="17166">MLTYPAFKIPSYPTLKILYITFPSYRKDPILNPSRSYPTLKIYTYLPILLSRSHPTLPSYFKDHIYLPILPYRSHTYKPILLKNPILTYPSYQITYFIPRSHIYLPILPSRSHSTTHLIQDPILPTHPTLKIPCLPKNPCYLSAYF</sequence>
<evidence type="ECO:0000313" key="2">
    <source>
        <dbReference type="Proteomes" id="UP001054945"/>
    </source>
</evidence>
<protein>
    <submittedName>
        <fullName evidence="1">Uncharacterized protein</fullName>
    </submittedName>
</protein>
<dbReference type="AlphaFoldDB" id="A0AAV4SF11"/>
<proteinExistence type="predicted"/>
<comment type="caution">
    <text evidence="1">The sequence shown here is derived from an EMBL/GenBank/DDBJ whole genome shotgun (WGS) entry which is preliminary data.</text>
</comment>
<organism evidence="1 2">
    <name type="scientific">Caerostris extrusa</name>
    <name type="common">Bark spider</name>
    <name type="synonym">Caerostris bankana</name>
    <dbReference type="NCBI Taxonomy" id="172846"/>
    <lineage>
        <taxon>Eukaryota</taxon>
        <taxon>Metazoa</taxon>
        <taxon>Ecdysozoa</taxon>
        <taxon>Arthropoda</taxon>
        <taxon>Chelicerata</taxon>
        <taxon>Arachnida</taxon>
        <taxon>Araneae</taxon>
        <taxon>Araneomorphae</taxon>
        <taxon>Entelegynae</taxon>
        <taxon>Araneoidea</taxon>
        <taxon>Araneidae</taxon>
        <taxon>Caerostris</taxon>
    </lineage>
</organism>
<name>A0AAV4SF11_CAEEX</name>
<dbReference type="EMBL" id="BPLR01009452">
    <property type="protein sequence ID" value="GIY32077.1"/>
    <property type="molecule type" value="Genomic_DNA"/>
</dbReference>
<keyword evidence="2" id="KW-1185">Reference proteome</keyword>
<evidence type="ECO:0000313" key="1">
    <source>
        <dbReference type="EMBL" id="GIY32077.1"/>
    </source>
</evidence>
<reference evidence="1 2" key="1">
    <citation type="submission" date="2021-06" db="EMBL/GenBank/DDBJ databases">
        <title>Caerostris extrusa draft genome.</title>
        <authorList>
            <person name="Kono N."/>
            <person name="Arakawa K."/>
        </authorList>
    </citation>
    <scope>NUCLEOTIDE SEQUENCE [LARGE SCALE GENOMIC DNA]</scope>
</reference>